<evidence type="ECO:0000259" key="1">
    <source>
        <dbReference type="Pfam" id="PF01968"/>
    </source>
</evidence>
<dbReference type="EMBL" id="NRSG01000050">
    <property type="protein sequence ID" value="MBK1658404.1"/>
    <property type="molecule type" value="Genomic_DNA"/>
</dbReference>
<dbReference type="SUPFAM" id="SSF53067">
    <property type="entry name" value="Actin-like ATPase domain"/>
    <property type="match status" value="1"/>
</dbReference>
<name>A0ABS1CVH5_9PROT</name>
<dbReference type="InterPro" id="IPR008040">
    <property type="entry name" value="Hydant_A_N"/>
</dbReference>
<sequence>MGYRVGVDIGGSFTDLALLDDRTGEVRSLKVFSRPDRPGEEVLAGLAGLRDRHGIAPAEIGYFTHGTTVGVNTVIQRKGPRLALLVTQGFRDVLELGRLRAPDMYDLLSKRPAPLVTRDRVFELPERLAADGSVLQALSDAHVLAAAQAALAAGAEGIVVALLHAWRNPAHERQAREALARAHPGLPVLCSAEVWPVLREYERTVTATIAGYVQPRVTAYLDGLQAALREIGVPCEARVTRSNGGVMTAERGRREGLQMVLSGTAAGVIGAGFVARIAGLRECLSLDIGGTSADVALIRDGQPRYGSGEEVGEFRIHIPSVAVSSIGEGGGSIAWVDGFGVLQVGPESAGSTPGPACFGRGGTRPTVTDAFAACGLLGRADLGHGAARVDADRARAAIGTVAQPLGRGVEETAQAMIEVAVSGMYARIGAATARFGVDPRETALLAFGGAGPMLGCFLARELGVAEVLVPPTPGVLSALGGLIADLRSDFLRTLYLPLDEAATDAVRAGFADLRRDALDWLRGEQGHDGEAQLGYSADCRYRGQSYEIEAPLDDAAALQGDTAVIAAAFHAAHAALYGHADPEAPVQVIALRVTATGPTPKPVLSDLPAATASPMPFATDRAWLDGAWREVAFHDRAALRAGHRLHGPVVVTQEDCTTVVPPGQAVLVDRHGCLRIRAEEAAP</sequence>
<protein>
    <submittedName>
        <fullName evidence="4">Hydantoinase</fullName>
    </submittedName>
</protein>
<dbReference type="RefSeq" id="WP_133220125.1">
    <property type="nucleotide sequence ID" value="NZ_NRSG01000050.1"/>
</dbReference>
<feature type="domain" description="Acetophenone carboxylase-like C-terminal" evidence="3">
    <location>
        <begin position="501"/>
        <end position="677"/>
    </location>
</feature>
<keyword evidence="5" id="KW-1185">Reference proteome</keyword>
<dbReference type="Pfam" id="PF05378">
    <property type="entry name" value="Hydant_A_N"/>
    <property type="match status" value="1"/>
</dbReference>
<dbReference type="InterPro" id="IPR043129">
    <property type="entry name" value="ATPase_NBD"/>
</dbReference>
<dbReference type="InterPro" id="IPR045079">
    <property type="entry name" value="Oxoprolinase-like"/>
</dbReference>
<evidence type="ECO:0000313" key="5">
    <source>
        <dbReference type="Proteomes" id="UP000697995"/>
    </source>
</evidence>
<proteinExistence type="predicted"/>
<evidence type="ECO:0000259" key="3">
    <source>
        <dbReference type="Pfam" id="PF19278"/>
    </source>
</evidence>
<comment type="caution">
    <text evidence="4">The sequence shown here is derived from an EMBL/GenBank/DDBJ whole genome shotgun (WGS) entry which is preliminary data.</text>
</comment>
<accession>A0ABS1CVH5</accession>
<feature type="domain" description="Hydantoinase/oxoprolinase N-terminal" evidence="2">
    <location>
        <begin position="4"/>
        <end position="180"/>
    </location>
</feature>
<dbReference type="InterPro" id="IPR049517">
    <property type="entry name" value="ACX-like_C"/>
</dbReference>
<dbReference type="Pfam" id="PF01968">
    <property type="entry name" value="Hydantoinase_A"/>
    <property type="match status" value="1"/>
</dbReference>
<organism evidence="4 5">
    <name type="scientific">Paracraurococcus ruber</name>
    <dbReference type="NCBI Taxonomy" id="77675"/>
    <lineage>
        <taxon>Bacteria</taxon>
        <taxon>Pseudomonadati</taxon>
        <taxon>Pseudomonadota</taxon>
        <taxon>Alphaproteobacteria</taxon>
        <taxon>Acetobacterales</taxon>
        <taxon>Roseomonadaceae</taxon>
        <taxon>Paracraurococcus</taxon>
    </lineage>
</organism>
<dbReference type="PANTHER" id="PTHR11365">
    <property type="entry name" value="5-OXOPROLINASE RELATED"/>
    <property type="match status" value="1"/>
</dbReference>
<dbReference type="Pfam" id="PF19278">
    <property type="entry name" value="Hydant_A_C"/>
    <property type="match status" value="1"/>
</dbReference>
<feature type="domain" description="Hydantoinase A/oxoprolinase" evidence="1">
    <location>
        <begin position="203"/>
        <end position="489"/>
    </location>
</feature>
<evidence type="ECO:0000313" key="4">
    <source>
        <dbReference type="EMBL" id="MBK1658404.1"/>
    </source>
</evidence>
<reference evidence="4 5" key="1">
    <citation type="journal article" date="2020" name="Microorganisms">
        <title>Osmotic Adaptation and Compatible Solute Biosynthesis of Phototrophic Bacteria as Revealed from Genome Analyses.</title>
        <authorList>
            <person name="Imhoff J.F."/>
            <person name="Rahn T."/>
            <person name="Kunzel S."/>
            <person name="Keller A."/>
            <person name="Neulinger S.C."/>
        </authorList>
    </citation>
    <scope>NUCLEOTIDE SEQUENCE [LARGE SCALE GENOMIC DNA]</scope>
    <source>
        <strain evidence="4 5">DSM 15382</strain>
    </source>
</reference>
<dbReference type="InterPro" id="IPR002821">
    <property type="entry name" value="Hydantoinase_A"/>
</dbReference>
<evidence type="ECO:0000259" key="2">
    <source>
        <dbReference type="Pfam" id="PF05378"/>
    </source>
</evidence>
<dbReference type="PANTHER" id="PTHR11365:SF23">
    <property type="entry name" value="HYPOTHETICAL 5-OXOPROLINASE (EUROFUNG)-RELATED"/>
    <property type="match status" value="1"/>
</dbReference>
<dbReference type="Proteomes" id="UP000697995">
    <property type="component" value="Unassembled WGS sequence"/>
</dbReference>
<gene>
    <name evidence="4" type="ORF">CKO45_09185</name>
</gene>